<gene>
    <name evidence="1" type="ORF">FIBSPDRAFT_671949</name>
</gene>
<dbReference type="EMBL" id="KV417579">
    <property type="protein sequence ID" value="KZP17766.1"/>
    <property type="molecule type" value="Genomic_DNA"/>
</dbReference>
<name>A0A166GF08_9AGAM</name>
<feature type="non-terminal residue" evidence="1">
    <location>
        <position position="1"/>
    </location>
</feature>
<accession>A0A166GF08</accession>
<dbReference type="Proteomes" id="UP000076532">
    <property type="component" value="Unassembled WGS sequence"/>
</dbReference>
<dbReference type="OrthoDB" id="3202607at2759"/>
<protein>
    <recommendedName>
        <fullName evidence="3">Prolyl 4-hydroxylase alpha subunit Fe(2+) 2OG dioxygenase domain-containing protein</fullName>
    </recommendedName>
</protein>
<evidence type="ECO:0000313" key="2">
    <source>
        <dbReference type="Proteomes" id="UP000076532"/>
    </source>
</evidence>
<evidence type="ECO:0000313" key="1">
    <source>
        <dbReference type="EMBL" id="KZP17766.1"/>
    </source>
</evidence>
<proteinExistence type="predicted"/>
<sequence>WDEVIAGMEAAIEKLWCSCTLSKKDKKHCRGPHPAKACGISHGGGQTHLMTLRLQSRANDRVFAEFKENRHMKRVAGFGSSTFLYYGPKLYECYCRYLSLLCDHDNGIADNWNFTNSIFSTTTVNFGPNTVCYNHLDFTNAAARWYTIMSAGNYDPKRGGHLILFDIKTVVKFPLGSTILIPSLVMRHSNTPIQKGETLSGITQYSAGTLFHWV</sequence>
<dbReference type="Gene3D" id="3.60.130.30">
    <property type="match status" value="1"/>
</dbReference>
<dbReference type="AlphaFoldDB" id="A0A166GF08"/>
<dbReference type="STRING" id="436010.A0A166GF08"/>
<reference evidence="1 2" key="1">
    <citation type="journal article" date="2016" name="Mol. Biol. Evol.">
        <title>Comparative Genomics of Early-Diverging Mushroom-Forming Fungi Provides Insights into the Origins of Lignocellulose Decay Capabilities.</title>
        <authorList>
            <person name="Nagy L.G."/>
            <person name="Riley R."/>
            <person name="Tritt A."/>
            <person name="Adam C."/>
            <person name="Daum C."/>
            <person name="Floudas D."/>
            <person name="Sun H."/>
            <person name="Yadav J.S."/>
            <person name="Pangilinan J."/>
            <person name="Larsson K.H."/>
            <person name="Matsuura K."/>
            <person name="Barry K."/>
            <person name="Labutti K."/>
            <person name="Kuo R."/>
            <person name="Ohm R.A."/>
            <person name="Bhattacharya S.S."/>
            <person name="Shirouzu T."/>
            <person name="Yoshinaga Y."/>
            <person name="Martin F.M."/>
            <person name="Grigoriev I.V."/>
            <person name="Hibbett D.S."/>
        </authorList>
    </citation>
    <scope>NUCLEOTIDE SEQUENCE [LARGE SCALE GENOMIC DNA]</scope>
    <source>
        <strain evidence="1 2">CBS 109695</strain>
    </source>
</reference>
<keyword evidence="2" id="KW-1185">Reference proteome</keyword>
<organism evidence="1 2">
    <name type="scientific">Athelia psychrophila</name>
    <dbReference type="NCBI Taxonomy" id="1759441"/>
    <lineage>
        <taxon>Eukaryota</taxon>
        <taxon>Fungi</taxon>
        <taxon>Dikarya</taxon>
        <taxon>Basidiomycota</taxon>
        <taxon>Agaricomycotina</taxon>
        <taxon>Agaricomycetes</taxon>
        <taxon>Agaricomycetidae</taxon>
        <taxon>Atheliales</taxon>
        <taxon>Atheliaceae</taxon>
        <taxon>Athelia</taxon>
    </lineage>
</organism>
<evidence type="ECO:0008006" key="3">
    <source>
        <dbReference type="Google" id="ProtNLM"/>
    </source>
</evidence>
<feature type="non-terminal residue" evidence="1">
    <location>
        <position position="214"/>
    </location>
</feature>